<feature type="domain" description="FAD-binding" evidence="8">
    <location>
        <begin position="3"/>
        <end position="350"/>
    </location>
</feature>
<dbReference type="PROSITE" id="PS01304">
    <property type="entry name" value="UBIH"/>
    <property type="match status" value="1"/>
</dbReference>
<dbReference type="InterPro" id="IPR010971">
    <property type="entry name" value="UbiH/COQ6"/>
</dbReference>
<keyword evidence="6" id="KW-0560">Oxidoreductase</keyword>
<evidence type="ECO:0000259" key="8">
    <source>
        <dbReference type="Pfam" id="PF01494"/>
    </source>
</evidence>
<comment type="cofactor">
    <cofactor evidence="1">
        <name>FAD</name>
        <dbReference type="ChEBI" id="CHEBI:57692"/>
    </cofactor>
</comment>
<name>A0ABS5XDU7_9GAMM</name>
<dbReference type="EMBL" id="JAGTIS010000002">
    <property type="protein sequence ID" value="MBT8765840.1"/>
    <property type="molecule type" value="Genomic_DNA"/>
</dbReference>
<evidence type="ECO:0000256" key="3">
    <source>
        <dbReference type="ARBA" id="ARBA00005349"/>
    </source>
</evidence>
<keyword evidence="7" id="KW-0503">Monooxygenase</keyword>
<evidence type="ECO:0000256" key="5">
    <source>
        <dbReference type="ARBA" id="ARBA00022827"/>
    </source>
</evidence>
<keyword evidence="5" id="KW-0274">FAD</keyword>
<gene>
    <name evidence="9" type="ORF">J7302_06805</name>
</gene>
<dbReference type="PANTHER" id="PTHR43876">
    <property type="entry name" value="UBIQUINONE BIOSYNTHESIS MONOOXYGENASE COQ6, MITOCHONDRIAL"/>
    <property type="match status" value="1"/>
</dbReference>
<protein>
    <submittedName>
        <fullName evidence="9">2-octaprenyl-3-methyl-6-methoxy-1,4-benzoquinol hydroxylase</fullName>
    </submittedName>
</protein>
<dbReference type="Gene3D" id="3.50.50.60">
    <property type="entry name" value="FAD/NAD(P)-binding domain"/>
    <property type="match status" value="2"/>
</dbReference>
<evidence type="ECO:0000313" key="9">
    <source>
        <dbReference type="EMBL" id="MBT8765840.1"/>
    </source>
</evidence>
<accession>A0ABS5XDU7</accession>
<evidence type="ECO:0000256" key="2">
    <source>
        <dbReference type="ARBA" id="ARBA00004749"/>
    </source>
</evidence>
<evidence type="ECO:0000256" key="1">
    <source>
        <dbReference type="ARBA" id="ARBA00001974"/>
    </source>
</evidence>
<dbReference type="Proteomes" id="UP001519667">
    <property type="component" value="Unassembled WGS sequence"/>
</dbReference>
<evidence type="ECO:0000313" key="10">
    <source>
        <dbReference type="Proteomes" id="UP001519667"/>
    </source>
</evidence>
<dbReference type="PRINTS" id="PR00420">
    <property type="entry name" value="RNGMNOXGNASE"/>
</dbReference>
<comment type="pathway">
    <text evidence="2">Cofactor biosynthesis; ubiquinone biosynthesis.</text>
</comment>
<evidence type="ECO:0000256" key="6">
    <source>
        <dbReference type="ARBA" id="ARBA00023002"/>
    </source>
</evidence>
<dbReference type="InterPro" id="IPR036188">
    <property type="entry name" value="FAD/NAD-bd_sf"/>
</dbReference>
<evidence type="ECO:0000256" key="7">
    <source>
        <dbReference type="ARBA" id="ARBA00023033"/>
    </source>
</evidence>
<keyword evidence="4" id="KW-0285">Flavoprotein</keyword>
<dbReference type="PANTHER" id="PTHR43876:SF7">
    <property type="entry name" value="UBIQUINONE BIOSYNTHESIS MONOOXYGENASE COQ6, MITOCHONDRIAL"/>
    <property type="match status" value="1"/>
</dbReference>
<dbReference type="InterPro" id="IPR002938">
    <property type="entry name" value="FAD-bd"/>
</dbReference>
<proteinExistence type="inferred from homology"/>
<comment type="similarity">
    <text evidence="3">Belongs to the UbiH/COQ6 family.</text>
</comment>
<evidence type="ECO:0000256" key="4">
    <source>
        <dbReference type="ARBA" id="ARBA00022630"/>
    </source>
</evidence>
<reference evidence="9 10" key="1">
    <citation type="submission" date="2021-04" db="EMBL/GenBank/DDBJ databases">
        <title>Pseudomonas boanensis sp. nov., a bacterium isolated from river water used for household purposes in Boane District, Mozambique.</title>
        <authorList>
            <person name="Nicklasson M."/>
            <person name="Martin-Rodriguez A.J."/>
            <person name="Thorell K."/>
            <person name="Neves L."/>
            <person name="Mussagy A."/>
            <person name="Rydberg H.A."/>
            <person name="Hernroth B."/>
            <person name="Svensson-Stadler L."/>
            <person name="Sjoling A."/>
        </authorList>
    </citation>
    <scope>NUCLEOTIDE SEQUENCE [LARGE SCALE GENOMIC DNA]</scope>
    <source>
        <strain evidence="9 10">DB1</strain>
    </source>
</reference>
<dbReference type="InterPro" id="IPR051205">
    <property type="entry name" value="UbiH/COQ6_monooxygenase"/>
</dbReference>
<keyword evidence="10" id="KW-1185">Reference proteome</keyword>
<dbReference type="InterPro" id="IPR018168">
    <property type="entry name" value="Ubi_Hdrlase_CS"/>
</dbReference>
<dbReference type="NCBIfam" id="TIGR01988">
    <property type="entry name" value="Ubi-OHases"/>
    <property type="match status" value="1"/>
</dbReference>
<sequence>MRADLIIVGAGMVGSALALALKDSGLDILLIDGSPLSVKPFDRAASFEPRVSALSAASQRILERLGAWRGVEARRSSPYSDMHVWDGSGTGQIHFSASSVHAEVLGHIVENRVVQDALMEPLHDTDIGLMPGARLERLRRSGDDWLLTLVDGRELRTPLVVAADGANSAVRRLAGCATREWDYLHHAIVTSVRCAEPHQRTAWQRFTDDGPLAFLPLDREGDEHWCSIVWSATPAEAERLMALDDAAFCQALGKAFEWRLGEVLAADPRLCIPLRQRHAKRYVEEGLVLIGDAAHTIHPLAGQGVNLGFLDAAVLAEVLLHAVGRGERLSDERVLSRFERRRMPHNLAMMAAMEGFERLFQADPLPVRWLRNSGLKWVDGMPEAKAMFVRQALGLSGDLPELARA</sequence>
<dbReference type="Pfam" id="PF01494">
    <property type="entry name" value="FAD_binding_3"/>
    <property type="match status" value="1"/>
</dbReference>
<organism evidence="9 10">
    <name type="scientific">Metapseudomonas boanensis</name>
    <dbReference type="NCBI Taxonomy" id="2822138"/>
    <lineage>
        <taxon>Bacteria</taxon>
        <taxon>Pseudomonadati</taxon>
        <taxon>Pseudomonadota</taxon>
        <taxon>Gammaproteobacteria</taxon>
        <taxon>Pseudomonadales</taxon>
        <taxon>Pseudomonadaceae</taxon>
        <taxon>Metapseudomonas</taxon>
    </lineage>
</organism>
<dbReference type="SUPFAM" id="SSF51905">
    <property type="entry name" value="FAD/NAD(P)-binding domain"/>
    <property type="match status" value="1"/>
</dbReference>
<comment type="caution">
    <text evidence="9">The sequence shown here is derived from an EMBL/GenBank/DDBJ whole genome shotgun (WGS) entry which is preliminary data.</text>
</comment>
<dbReference type="NCBIfam" id="NF004318">
    <property type="entry name" value="PRK05714.1"/>
    <property type="match status" value="1"/>
</dbReference>